<dbReference type="EMBL" id="CP029159">
    <property type="protein sequence ID" value="QKM71658.1"/>
    <property type="molecule type" value="Genomic_DNA"/>
</dbReference>
<feature type="region of interest" description="Disordered" evidence="1">
    <location>
        <begin position="134"/>
        <end position="163"/>
    </location>
</feature>
<proteinExistence type="predicted"/>
<evidence type="ECO:0000313" key="2">
    <source>
        <dbReference type="EMBL" id="QKM71658.1"/>
    </source>
</evidence>
<organism evidence="2 3">
    <name type="scientific">Streptomyces tsukubensis (strain DSM 42081 / NBRC 108919 / NRRL 18488 / 9993)</name>
    <dbReference type="NCBI Taxonomy" id="1114943"/>
    <lineage>
        <taxon>Bacteria</taxon>
        <taxon>Bacillati</taxon>
        <taxon>Actinomycetota</taxon>
        <taxon>Actinomycetes</taxon>
        <taxon>Kitasatosporales</taxon>
        <taxon>Streptomycetaceae</taxon>
        <taxon>Streptomyces</taxon>
    </lineage>
</organism>
<sequence length="163" mass="15653">MAAGVAACGNNNSPSSVASGIESVASGAASVASGAASAASGAASAAASVGAKATGAAASASASAQKKIDEIKGGTNVKSDVTLAAPAIKNGRSTVDVTVRNTADSTKSFAVKVDYKDTSGNLLDTVVVTLSDVPAGQSKSATAQSNRDLTGEVKTDVAQAVRH</sequence>
<keyword evidence="3" id="KW-1185">Reference proteome</keyword>
<reference evidence="2 3" key="1">
    <citation type="journal article" date="2012" name="J. Bacteriol.">
        <title>Draft genome of Streptomyces tsukubaensis NRRL 18488, the producer of the clinically important immunosuppressant tacrolimus (FK506).</title>
        <authorList>
            <person name="Barreiro C."/>
            <person name="Prieto C."/>
            <person name="Sola-Landa A."/>
            <person name="Solera E."/>
            <person name="Martinez-Castro M."/>
            <person name="Perez-Redondo R."/>
            <person name="Garcia-Estrada C."/>
            <person name="Aparicio J.F."/>
            <person name="Fernandez-Martinez L.T."/>
            <person name="Santos-Aberturas J."/>
            <person name="Salehi-Najafabadi Z."/>
            <person name="Rodriguez-Garcia A."/>
            <person name="Tauch A."/>
            <person name="Martin J.F."/>
        </authorList>
    </citation>
    <scope>NUCLEOTIDE SEQUENCE [LARGE SCALE GENOMIC DNA]</scope>
    <source>
        <strain evidence="3">DSM 42081 / NBRC 108919 / NRRL 18488 / 9993</strain>
    </source>
</reference>
<evidence type="ECO:0000313" key="3">
    <source>
        <dbReference type="Proteomes" id="UP000005940"/>
    </source>
</evidence>
<dbReference type="AlphaFoldDB" id="A0A7G3UNQ3"/>
<protein>
    <submittedName>
        <fullName evidence="2">Uncharacterized protein</fullName>
    </submittedName>
</protein>
<dbReference type="NCBIfam" id="NF038353">
    <property type="entry name" value="FxLYD_dom"/>
    <property type="match status" value="1"/>
</dbReference>
<dbReference type="Proteomes" id="UP000005940">
    <property type="component" value="Chromosome"/>
</dbReference>
<accession>A0A7G3UNQ3</accession>
<feature type="compositionally biased region" description="Polar residues" evidence="1">
    <location>
        <begin position="137"/>
        <end position="148"/>
    </location>
</feature>
<evidence type="ECO:0000256" key="1">
    <source>
        <dbReference type="SAM" id="MobiDB-lite"/>
    </source>
</evidence>
<name>A0A7G3UNQ3_STRT9</name>
<gene>
    <name evidence="2" type="ORF">STSU_016725</name>
</gene>
<dbReference type="InterPro" id="IPR047676">
    <property type="entry name" value="FxLYD_dom"/>
</dbReference>